<dbReference type="AlphaFoldDB" id="A0A0P7TMA9"/>
<reference evidence="2 3" key="1">
    <citation type="submission" date="2015-08" db="EMBL/GenBank/DDBJ databases">
        <title>The genome of the Asian arowana (Scleropages formosus).</title>
        <authorList>
            <person name="Tan M.H."/>
            <person name="Gan H.M."/>
            <person name="Croft L.J."/>
            <person name="Austin C.M."/>
        </authorList>
    </citation>
    <scope>NUCLEOTIDE SEQUENCE [LARGE SCALE GENOMIC DNA]</scope>
    <source>
        <strain evidence="2">Aro1</strain>
    </source>
</reference>
<gene>
    <name evidence="2" type="ORF">Z043_123305</name>
</gene>
<name>A0A0P7TMA9_SCLFO</name>
<evidence type="ECO:0000313" key="2">
    <source>
        <dbReference type="EMBL" id="KPP58834.1"/>
    </source>
</evidence>
<comment type="caution">
    <text evidence="2">The sequence shown here is derived from an EMBL/GenBank/DDBJ whole genome shotgun (WGS) entry which is preliminary data.</text>
</comment>
<sequence>MACCRCSELNIKVRRRETWASGSRGKTGSRSISGKRSSRHELHDEGKTNSVVRKQAMVGDQEEKS</sequence>
<dbReference type="EMBL" id="JARO02013115">
    <property type="protein sequence ID" value="KPP58834.1"/>
    <property type="molecule type" value="Genomic_DNA"/>
</dbReference>
<feature type="region of interest" description="Disordered" evidence="1">
    <location>
        <begin position="18"/>
        <end position="65"/>
    </location>
</feature>
<organism evidence="2 3">
    <name type="scientific">Scleropages formosus</name>
    <name type="common">Asian bonytongue</name>
    <name type="synonym">Osteoglossum formosum</name>
    <dbReference type="NCBI Taxonomy" id="113540"/>
    <lineage>
        <taxon>Eukaryota</taxon>
        <taxon>Metazoa</taxon>
        <taxon>Chordata</taxon>
        <taxon>Craniata</taxon>
        <taxon>Vertebrata</taxon>
        <taxon>Euteleostomi</taxon>
        <taxon>Actinopterygii</taxon>
        <taxon>Neopterygii</taxon>
        <taxon>Teleostei</taxon>
        <taxon>Osteoglossocephala</taxon>
        <taxon>Osteoglossomorpha</taxon>
        <taxon>Osteoglossiformes</taxon>
        <taxon>Osteoglossidae</taxon>
        <taxon>Scleropages</taxon>
    </lineage>
</organism>
<evidence type="ECO:0000256" key="1">
    <source>
        <dbReference type="SAM" id="MobiDB-lite"/>
    </source>
</evidence>
<feature type="compositionally biased region" description="Low complexity" evidence="1">
    <location>
        <begin position="21"/>
        <end position="35"/>
    </location>
</feature>
<dbReference type="Proteomes" id="UP000034805">
    <property type="component" value="Unassembled WGS sequence"/>
</dbReference>
<accession>A0A0P7TMA9</accession>
<proteinExistence type="predicted"/>
<evidence type="ECO:0000313" key="3">
    <source>
        <dbReference type="Proteomes" id="UP000034805"/>
    </source>
</evidence>
<protein>
    <submittedName>
        <fullName evidence="2">Uncharacterized protein</fullName>
    </submittedName>
</protein>